<reference evidence="1" key="1">
    <citation type="journal article" date="2014" name="Front. Microbiol.">
        <title>High frequency of phylogenetically diverse reductive dehalogenase-homologous genes in deep subseafloor sedimentary metagenomes.</title>
        <authorList>
            <person name="Kawai M."/>
            <person name="Futagami T."/>
            <person name="Toyoda A."/>
            <person name="Takaki Y."/>
            <person name="Nishi S."/>
            <person name="Hori S."/>
            <person name="Arai W."/>
            <person name="Tsubouchi T."/>
            <person name="Morono Y."/>
            <person name="Uchiyama I."/>
            <person name="Ito T."/>
            <person name="Fujiyama A."/>
            <person name="Inagaki F."/>
            <person name="Takami H."/>
        </authorList>
    </citation>
    <scope>NUCLEOTIDE SEQUENCE</scope>
    <source>
        <strain evidence="1">Expedition CK06-06</strain>
    </source>
</reference>
<feature type="non-terminal residue" evidence="1">
    <location>
        <position position="201"/>
    </location>
</feature>
<comment type="caution">
    <text evidence="1">The sequence shown here is derived from an EMBL/GenBank/DDBJ whole genome shotgun (WGS) entry which is preliminary data.</text>
</comment>
<accession>X1FQN0</accession>
<evidence type="ECO:0000313" key="1">
    <source>
        <dbReference type="EMBL" id="GAH47951.1"/>
    </source>
</evidence>
<dbReference type="EMBL" id="BARU01022894">
    <property type="protein sequence ID" value="GAH47951.1"/>
    <property type="molecule type" value="Genomic_DNA"/>
</dbReference>
<gene>
    <name evidence="1" type="ORF">S03H2_37230</name>
</gene>
<proteinExistence type="predicted"/>
<name>X1FQN0_9ZZZZ</name>
<protein>
    <submittedName>
        <fullName evidence="1">Uncharacterized protein</fullName>
    </submittedName>
</protein>
<sequence length="201" mass="23323">MAELTLDTNPLHMPLRAENLNVHQIMALRQNFDGYLRGSAGFSPSRLYRQLLDFFSVIEDNPFQRRFQLGLKGWGKTLSTLLALNRLVSDSDKTPLMLYFVQETKTINVFPPENMAPVNVWSDRIYTRTESVEELIEKANVVVIDDIHYIFENAISFPYLLDQLIYLLNLLYNKTNGVKDFKVLLLSEEPIFMYAQQLVIL</sequence>
<organism evidence="1">
    <name type="scientific">marine sediment metagenome</name>
    <dbReference type="NCBI Taxonomy" id="412755"/>
    <lineage>
        <taxon>unclassified sequences</taxon>
        <taxon>metagenomes</taxon>
        <taxon>ecological metagenomes</taxon>
    </lineage>
</organism>
<dbReference type="AlphaFoldDB" id="X1FQN0"/>